<protein>
    <submittedName>
        <fullName evidence="1">Uncharacterized protein</fullName>
    </submittedName>
</protein>
<organism evidence="1 2">
    <name type="scientific">Pseudomonas pohangensis</name>
    <dbReference type="NCBI Taxonomy" id="364197"/>
    <lineage>
        <taxon>Bacteria</taxon>
        <taxon>Pseudomonadati</taxon>
        <taxon>Pseudomonadota</taxon>
        <taxon>Gammaproteobacteria</taxon>
        <taxon>Pseudomonadales</taxon>
        <taxon>Pseudomonadaceae</taxon>
        <taxon>Pseudomonas</taxon>
    </lineage>
</organism>
<dbReference type="EMBL" id="LT629785">
    <property type="protein sequence ID" value="SDU06707.1"/>
    <property type="molecule type" value="Genomic_DNA"/>
</dbReference>
<dbReference type="Proteomes" id="UP000243232">
    <property type="component" value="Chromosome I"/>
</dbReference>
<sequence length="66" mass="7884">MHQLASTLSRVRTPSRAFLHGGFNNDRVTRPMLLQACRDVEHELQRLLRRQRWMRLGKLLRRSIGF</sequence>
<gene>
    <name evidence="1" type="ORF">SAMN05216296_1581</name>
</gene>
<name>A0A1H2FH73_9PSED</name>
<keyword evidence="2" id="KW-1185">Reference proteome</keyword>
<dbReference type="RefSeq" id="WP_090193975.1">
    <property type="nucleotide sequence ID" value="NZ_LT629785.1"/>
</dbReference>
<reference evidence="2" key="1">
    <citation type="submission" date="2016-10" db="EMBL/GenBank/DDBJ databases">
        <authorList>
            <person name="Varghese N."/>
            <person name="Submissions S."/>
        </authorList>
    </citation>
    <scope>NUCLEOTIDE SEQUENCE [LARGE SCALE GENOMIC DNA]</scope>
    <source>
        <strain evidence="2">DSM 17875</strain>
    </source>
</reference>
<dbReference type="STRING" id="364197.SAMN05216296_1581"/>
<accession>A0A1H2FH73</accession>
<dbReference type="AlphaFoldDB" id="A0A1H2FH73"/>
<evidence type="ECO:0000313" key="1">
    <source>
        <dbReference type="EMBL" id="SDU06707.1"/>
    </source>
</evidence>
<evidence type="ECO:0000313" key="2">
    <source>
        <dbReference type="Proteomes" id="UP000243232"/>
    </source>
</evidence>
<proteinExistence type="predicted"/>